<dbReference type="GO" id="GO:0016020">
    <property type="term" value="C:membrane"/>
    <property type="evidence" value="ECO:0007669"/>
    <property type="project" value="UniProtKB-SubCell"/>
</dbReference>
<feature type="transmembrane region" description="Helical" evidence="6">
    <location>
        <begin position="98"/>
        <end position="116"/>
    </location>
</feature>
<reference evidence="8" key="1">
    <citation type="submission" date="2014-05" db="EMBL/GenBank/DDBJ databases">
        <title>The transcriptome of the halophilic microalga Tetraselmis sp. GSL018 isolated from the Great Salt Lake, Utah.</title>
        <authorList>
            <person name="Jinkerson R.E."/>
            <person name="D'Adamo S."/>
            <person name="Posewitz M.C."/>
        </authorList>
    </citation>
    <scope>NUCLEOTIDE SEQUENCE</scope>
    <source>
        <strain evidence="8">GSL018</strain>
    </source>
</reference>
<evidence type="ECO:0000256" key="6">
    <source>
        <dbReference type="RuleBase" id="RU365065"/>
    </source>
</evidence>
<comment type="similarity">
    <text evidence="6">Belongs to the ferroportin (FP) (TC 2.A.100) family. SLC40A subfamily.</text>
</comment>
<proteinExistence type="inferred from homology"/>
<feature type="region of interest" description="Disordered" evidence="7">
    <location>
        <begin position="162"/>
        <end position="210"/>
    </location>
</feature>
<comment type="function">
    <text evidence="6">May be involved in iron transport and iron homeostasis.</text>
</comment>
<keyword evidence="4 6" id="KW-1133">Transmembrane helix</keyword>
<keyword evidence="5 6" id="KW-0472">Membrane</keyword>
<evidence type="ECO:0000256" key="1">
    <source>
        <dbReference type="ARBA" id="ARBA00004141"/>
    </source>
</evidence>
<accession>A0A061R651</accession>
<dbReference type="AlphaFoldDB" id="A0A061R651"/>
<feature type="transmembrane region" description="Helical" evidence="6">
    <location>
        <begin position="63"/>
        <end position="86"/>
    </location>
</feature>
<keyword evidence="6" id="KW-0406">Ion transport</keyword>
<evidence type="ECO:0000256" key="5">
    <source>
        <dbReference type="ARBA" id="ARBA00023136"/>
    </source>
</evidence>
<name>A0A061R651_9CHLO</name>
<dbReference type="InterPro" id="IPR009716">
    <property type="entry name" value="Ferroportin-1"/>
</dbReference>
<dbReference type="PANTHER" id="PTHR11660:SF57">
    <property type="entry name" value="SOLUTE CARRIER FAMILY 40 MEMBER"/>
    <property type="match status" value="1"/>
</dbReference>
<keyword evidence="2 6" id="KW-0813">Transport</keyword>
<evidence type="ECO:0000256" key="7">
    <source>
        <dbReference type="SAM" id="MobiDB-lite"/>
    </source>
</evidence>
<dbReference type="GO" id="GO:0005381">
    <property type="term" value="F:iron ion transmembrane transporter activity"/>
    <property type="evidence" value="ECO:0007669"/>
    <property type="project" value="UniProtKB-UniRule"/>
</dbReference>
<evidence type="ECO:0000256" key="4">
    <source>
        <dbReference type="ARBA" id="ARBA00022989"/>
    </source>
</evidence>
<dbReference type="Pfam" id="PF06963">
    <property type="entry name" value="FPN1"/>
    <property type="match status" value="1"/>
</dbReference>
<gene>
    <name evidence="8" type="primary">SLC40A1</name>
    <name evidence="8" type="ORF">TSPGSL018_8788</name>
</gene>
<organism evidence="8">
    <name type="scientific">Tetraselmis sp. GSL018</name>
    <dbReference type="NCBI Taxonomy" id="582737"/>
    <lineage>
        <taxon>Eukaryota</taxon>
        <taxon>Viridiplantae</taxon>
        <taxon>Chlorophyta</taxon>
        <taxon>core chlorophytes</taxon>
        <taxon>Chlorodendrophyceae</taxon>
        <taxon>Chlorodendrales</taxon>
        <taxon>Chlorodendraceae</taxon>
        <taxon>Tetraselmis</taxon>
    </lineage>
</organism>
<evidence type="ECO:0000256" key="2">
    <source>
        <dbReference type="ARBA" id="ARBA00022448"/>
    </source>
</evidence>
<evidence type="ECO:0000313" key="8">
    <source>
        <dbReference type="EMBL" id="JAC68402.1"/>
    </source>
</evidence>
<evidence type="ECO:0000256" key="3">
    <source>
        <dbReference type="ARBA" id="ARBA00022692"/>
    </source>
</evidence>
<feature type="non-terminal residue" evidence="8">
    <location>
        <position position="1"/>
    </location>
</feature>
<feature type="transmembrane region" description="Helical" evidence="6">
    <location>
        <begin position="36"/>
        <end position="57"/>
    </location>
</feature>
<protein>
    <recommendedName>
        <fullName evidence="6">Solute carrier family 40 member</fullName>
    </recommendedName>
</protein>
<dbReference type="EMBL" id="GBEZ01017985">
    <property type="protein sequence ID" value="JAC68402.1"/>
    <property type="molecule type" value="Transcribed_RNA"/>
</dbReference>
<feature type="compositionally biased region" description="Low complexity" evidence="7">
    <location>
        <begin position="178"/>
        <end position="194"/>
    </location>
</feature>
<comment type="caution">
    <text evidence="6">Lacks conserved residue(s) required for the propagation of feature annotation.</text>
</comment>
<dbReference type="PANTHER" id="PTHR11660">
    <property type="entry name" value="SOLUTE CARRIER FAMILY 40 MEMBER"/>
    <property type="match status" value="1"/>
</dbReference>
<keyword evidence="3 6" id="KW-0812">Transmembrane</keyword>
<feature type="transmembrane region" description="Helical" evidence="6">
    <location>
        <begin position="6"/>
        <end position="24"/>
    </location>
</feature>
<comment type="subcellular location">
    <subcellularLocation>
        <location evidence="1 6">Membrane</location>
        <topology evidence="1 6">Multi-pass membrane protein</topology>
    </subcellularLocation>
</comment>
<sequence length="266" mass="27589">PAGFALAMLYFTVVSFGLLMTSYLKWRGISEAALSLWRGLGALASVLATVTFPGLNACCGPRAAGLAGVSSQLVCVAGLAAAMLFAGGGRGGAREATTLGVVLACLVFSRWGLWTFDLAVTQQMQQTVAEDVLGRVSGVQGALQSAFELAMACVTLAEPDPRARGGLRRPSRRRGADLRAAPGRPAAPPSAAVGRRARGRGASVILPPSPQPPRCSVPGFRFPAVRCRSSQSVFGALCPLELCPNRQSTSSALLLFPMSEGLSKLC</sequence>